<protein>
    <recommendedName>
        <fullName evidence="5">microbial collagenase</fullName>
        <ecNumber evidence="5">3.4.24.3</ecNumber>
    </recommendedName>
    <alternativeName>
        <fullName evidence="18">Microbial collagenase</fullName>
    </alternativeName>
</protein>
<dbReference type="EC" id="3.4.24.3" evidence="5"/>
<dbReference type="Gene3D" id="3.40.30.160">
    <property type="entry name" value="Collagenase ColT, N-terminal domain"/>
    <property type="match status" value="1"/>
</dbReference>
<feature type="domain" description="PKD" evidence="20">
    <location>
        <begin position="781"/>
        <end position="863"/>
    </location>
</feature>
<dbReference type="Pfam" id="PF04151">
    <property type="entry name" value="PPC"/>
    <property type="match status" value="1"/>
</dbReference>
<comment type="subcellular location">
    <subcellularLocation>
        <location evidence="4">Secreted</location>
    </subcellularLocation>
</comment>
<evidence type="ECO:0000256" key="14">
    <source>
        <dbReference type="ARBA" id="ARBA00023026"/>
    </source>
</evidence>
<keyword evidence="13" id="KW-0106">Calcium</keyword>
<name>A0A6M0H7F2_9CLOT</name>
<evidence type="ECO:0000256" key="19">
    <source>
        <dbReference type="PIRSR" id="PIRSR602169-1"/>
    </source>
</evidence>
<keyword evidence="12" id="KW-0862">Zinc</keyword>
<evidence type="ECO:0000313" key="22">
    <source>
        <dbReference type="Proteomes" id="UP000481872"/>
    </source>
</evidence>
<organism evidence="21 22">
    <name type="scientific">Clostridium senegalense</name>
    <dbReference type="NCBI Taxonomy" id="1465809"/>
    <lineage>
        <taxon>Bacteria</taxon>
        <taxon>Bacillati</taxon>
        <taxon>Bacillota</taxon>
        <taxon>Clostridia</taxon>
        <taxon>Eubacteriales</taxon>
        <taxon>Clostridiaceae</taxon>
        <taxon>Clostridium</taxon>
    </lineage>
</organism>
<keyword evidence="9" id="KW-0732">Signal</keyword>
<sequence>MKGKHLKSICFIVVTAVITVNSNLIVLAKENNEQNYKEPQIKNEVVLEKNMDSNECYGFEHFKNTAEAENDYKDQIKGKLDSTYDETENSKKYNLKANSNYTMKYLNTLDYKTLVETISNCNWYEIEGLFQFTDDSYEFYKDKNRMEALINALGEKGKIYTATDDKGIPTIVEVLRSGFYLGYYNKPLNELYELSYREKCIPSMLQIQKNSNFKLGESGQNETIKSLGMLIGNTTCNEEIVNNFTKIIKQYNENKNKNLYIKDISKSNAVFEVVKGVEYELSSYVYNNNGDLSNSPWKNRIDKFIDEVSKFIIDENVTEENSWLINCGIYLTGKFAKFYSSPIEKQKEVENVLKIYPYLGEQYFKAIESIQYDFNGILSTGKTIDLEKIKEDGKKYYLPNTYTFEDGKMIIKAGDKVTKEKVERLYWASKEVRSQFHRVVGNDKELEQGNADDILTMVIYNSPKEYKMNSSLYGYSTDNGGIYIEGIGTFFTYERTVDDSIFSLEELFRHEYTHYLQGRYLVPGLWGTGDFYKEKDSRLTWFEEGTAEFFAGSTRENNILARKSQVSGLNSNPSNRFTAEKLFNSKYGSWEFYYYGFAFSDYMYNNRMDIFNKFIKTIKSNDVKGYDDYISTLGLDNGINNQYQSHMENLVKNYENLTTPLVSDDYLKNHSDINSKLIYSNIEKISNIKNTTVNEEKGQFFNTFTLRGTYIGEKSYGELEDWKKMNEKSNDFVKKLSSLEWSGYKTINCYFVNHRVNNQGQYEYDVIFTGILGDGNISNNPPTANIEGPNVCKVGENVTLSSKNSTDSDGKIVEYFWDFGDGNTSNEVNPTHVYKKEGTFNIVLKVKDDKGALGEKIFTIKVEKKNIDEEDNIDLEPNNNFKEASLVPNLNKSYKGSLVGNDNVDVYCFKVENPDELKIEVNNLDNIGMNWTLFNEENLNEFVAYPMDSELNGEYEVTKPGMYYINIYKYDYEDGKYEFKISSESSKNIIMESEPNNDFEKANIVELNKIINGNLSDDDNVDIFKFQLDEDKDINIVLNNMNNIGLNWLLYKEEDLNDYVSFAQIDGSIYKNSYKATKGKYYLYVYNFSRDNGKYTVEIN</sequence>
<evidence type="ECO:0000256" key="5">
    <source>
        <dbReference type="ARBA" id="ARBA00012653"/>
    </source>
</evidence>
<dbReference type="InterPro" id="IPR000601">
    <property type="entry name" value="PKD_dom"/>
</dbReference>
<dbReference type="GO" id="GO:0005576">
    <property type="term" value="C:extracellular region"/>
    <property type="evidence" value="ECO:0007669"/>
    <property type="project" value="UniProtKB-SubCell"/>
</dbReference>
<evidence type="ECO:0000256" key="15">
    <source>
        <dbReference type="ARBA" id="ARBA00023049"/>
    </source>
</evidence>
<dbReference type="InterPro" id="IPR035986">
    <property type="entry name" value="PKD_dom_sf"/>
</dbReference>
<dbReference type="Pfam" id="PF01752">
    <property type="entry name" value="Peptidase_M9"/>
    <property type="match status" value="1"/>
</dbReference>
<evidence type="ECO:0000256" key="10">
    <source>
        <dbReference type="ARBA" id="ARBA00022737"/>
    </source>
</evidence>
<evidence type="ECO:0000256" key="17">
    <source>
        <dbReference type="ARBA" id="ARBA00034318"/>
    </source>
</evidence>
<dbReference type="InterPro" id="IPR013661">
    <property type="entry name" value="Peptidase_M9_N_dom"/>
</dbReference>
<evidence type="ECO:0000256" key="8">
    <source>
        <dbReference type="ARBA" id="ARBA00022723"/>
    </source>
</evidence>
<dbReference type="Gene3D" id="3.30.980.50">
    <property type="match status" value="1"/>
</dbReference>
<keyword evidence="10" id="KW-0677">Repeat</keyword>
<evidence type="ECO:0000256" key="13">
    <source>
        <dbReference type="ARBA" id="ARBA00022837"/>
    </source>
</evidence>
<comment type="catalytic activity">
    <reaction evidence="1">
        <text>Digestion of native collagen in the triple helical region at Xaa-|-Gly bonds. With synthetic peptides, a preference is shown for Gly at P3 and P1', Pro and Ala at P2 and P2', and hydroxyproline, Ala or Arg at P3'.</text>
        <dbReference type="EC" id="3.4.24.3"/>
    </reaction>
</comment>
<keyword evidence="16" id="KW-0865">Zymogen</keyword>
<dbReference type="PRINTS" id="PR00931">
    <property type="entry name" value="MICOLLPTASE"/>
</dbReference>
<comment type="cofactor">
    <cofactor evidence="3">
        <name>Zn(2+)</name>
        <dbReference type="ChEBI" id="CHEBI:29105"/>
    </cofactor>
</comment>
<comment type="caution">
    <text evidence="21">The sequence shown here is derived from an EMBL/GenBank/DDBJ whole genome shotgun (WGS) entry which is preliminary data.</text>
</comment>
<dbReference type="InterPro" id="IPR002169">
    <property type="entry name" value="Peptidase_M9A/M9B"/>
</dbReference>
<dbReference type="InterPro" id="IPR041379">
    <property type="entry name" value="ColG_subdomain"/>
</dbReference>
<evidence type="ECO:0000313" key="21">
    <source>
        <dbReference type="EMBL" id="NEU05953.1"/>
    </source>
</evidence>
<dbReference type="GO" id="GO:0008270">
    <property type="term" value="F:zinc ion binding"/>
    <property type="evidence" value="ECO:0007669"/>
    <property type="project" value="InterPro"/>
</dbReference>
<keyword evidence="7" id="KW-0645">Protease</keyword>
<proteinExistence type="inferred from homology"/>
<evidence type="ECO:0000256" key="9">
    <source>
        <dbReference type="ARBA" id="ARBA00022729"/>
    </source>
</evidence>
<dbReference type="RefSeq" id="WP_199870566.1">
    <property type="nucleotide sequence ID" value="NZ_JAAGPU010000029.1"/>
</dbReference>
<evidence type="ECO:0000256" key="2">
    <source>
        <dbReference type="ARBA" id="ARBA00001913"/>
    </source>
</evidence>
<evidence type="ECO:0000256" key="1">
    <source>
        <dbReference type="ARBA" id="ARBA00000424"/>
    </source>
</evidence>
<dbReference type="GO" id="GO:0004222">
    <property type="term" value="F:metalloendopeptidase activity"/>
    <property type="evidence" value="ECO:0007669"/>
    <property type="project" value="UniProtKB-EC"/>
</dbReference>
<dbReference type="Proteomes" id="UP000481872">
    <property type="component" value="Unassembled WGS sequence"/>
</dbReference>
<keyword evidence="11" id="KW-0378">Hydrolase</keyword>
<reference evidence="21 22" key="1">
    <citation type="submission" date="2020-02" db="EMBL/GenBank/DDBJ databases">
        <title>Genome assembly of a novel Clostridium senegalense strain.</title>
        <authorList>
            <person name="Gupta T.B."/>
            <person name="Jauregui R."/>
            <person name="Maclean P."/>
            <person name="Nawarathana A."/>
            <person name="Brightwell G."/>
        </authorList>
    </citation>
    <scope>NUCLEOTIDE SEQUENCE [LARGE SCALE GENOMIC DNA]</scope>
    <source>
        <strain evidence="21 22">AGRFS4</strain>
    </source>
</reference>
<dbReference type="PROSITE" id="PS50093">
    <property type="entry name" value="PKD"/>
    <property type="match status" value="1"/>
</dbReference>
<dbReference type="Pfam" id="PF18911">
    <property type="entry name" value="PKD_4"/>
    <property type="match status" value="1"/>
</dbReference>
<accession>A0A6M0H7F2</accession>
<keyword evidence="22" id="KW-1185">Reference proteome</keyword>
<evidence type="ECO:0000256" key="18">
    <source>
        <dbReference type="ARBA" id="ARBA00034362"/>
    </source>
</evidence>
<dbReference type="Gene3D" id="2.60.40.10">
    <property type="entry name" value="Immunoglobulins"/>
    <property type="match status" value="1"/>
</dbReference>
<dbReference type="EMBL" id="JAAGPU010000029">
    <property type="protein sequence ID" value="NEU05953.1"/>
    <property type="molecule type" value="Genomic_DNA"/>
</dbReference>
<evidence type="ECO:0000256" key="16">
    <source>
        <dbReference type="ARBA" id="ARBA00023145"/>
    </source>
</evidence>
<keyword evidence="8" id="KW-0479">Metal-binding</keyword>
<dbReference type="FunFam" id="3.40.30.160:FF:000001">
    <property type="entry name" value="Microbial collagenase"/>
    <property type="match status" value="1"/>
</dbReference>
<evidence type="ECO:0000259" key="20">
    <source>
        <dbReference type="PROSITE" id="PS50093"/>
    </source>
</evidence>
<keyword evidence="6" id="KW-0964">Secreted</keyword>
<dbReference type="CDD" id="cd00146">
    <property type="entry name" value="PKD"/>
    <property type="match status" value="1"/>
</dbReference>
<keyword evidence="15" id="KW-0482">Metalloprotease</keyword>
<dbReference type="GO" id="GO:0006508">
    <property type="term" value="P:proteolysis"/>
    <property type="evidence" value="ECO:0007669"/>
    <property type="project" value="UniProtKB-KW"/>
</dbReference>
<evidence type="ECO:0000256" key="7">
    <source>
        <dbReference type="ARBA" id="ARBA00022670"/>
    </source>
</evidence>
<evidence type="ECO:0000256" key="11">
    <source>
        <dbReference type="ARBA" id="ARBA00022801"/>
    </source>
</evidence>
<dbReference type="Gene3D" id="1.10.390.20">
    <property type="match status" value="1"/>
</dbReference>
<dbReference type="Pfam" id="PF18496">
    <property type="entry name" value="ColG_sub"/>
    <property type="match status" value="1"/>
</dbReference>
<dbReference type="Gene3D" id="2.60.120.380">
    <property type="match status" value="2"/>
</dbReference>
<evidence type="ECO:0000256" key="12">
    <source>
        <dbReference type="ARBA" id="ARBA00022833"/>
    </source>
</evidence>
<evidence type="ECO:0000256" key="3">
    <source>
        <dbReference type="ARBA" id="ARBA00001947"/>
    </source>
</evidence>
<dbReference type="InterPro" id="IPR013783">
    <property type="entry name" value="Ig-like_fold"/>
</dbReference>
<dbReference type="Pfam" id="PF08453">
    <property type="entry name" value="Peptidase_M9_N"/>
    <property type="match status" value="1"/>
</dbReference>
<comment type="cofactor">
    <cofactor evidence="2">
        <name>Ca(2+)</name>
        <dbReference type="ChEBI" id="CHEBI:29108"/>
    </cofactor>
</comment>
<comment type="similarity">
    <text evidence="17">Belongs to the peptidase M9B family. Collagenase subfamily.</text>
</comment>
<dbReference type="SMART" id="SM00089">
    <property type="entry name" value="PKD"/>
    <property type="match status" value="1"/>
</dbReference>
<dbReference type="InterPro" id="IPR007280">
    <property type="entry name" value="Peptidase_C_arc/bac"/>
</dbReference>
<evidence type="ECO:0000256" key="6">
    <source>
        <dbReference type="ARBA" id="ARBA00022525"/>
    </source>
</evidence>
<keyword evidence="14" id="KW-0843">Virulence</keyword>
<dbReference type="SUPFAM" id="SSF89260">
    <property type="entry name" value="Collagen-binding domain"/>
    <property type="match status" value="2"/>
</dbReference>
<dbReference type="InterPro" id="IPR022409">
    <property type="entry name" value="PKD/Chitinase_dom"/>
</dbReference>
<dbReference type="PANTHER" id="PTHR13062">
    <property type="entry name" value="COLLAGENASE"/>
    <property type="match status" value="1"/>
</dbReference>
<dbReference type="PANTHER" id="PTHR13062:SF9">
    <property type="entry name" value="MICROBIAL COLLAGENASE"/>
    <property type="match status" value="1"/>
</dbReference>
<evidence type="ECO:0000256" key="4">
    <source>
        <dbReference type="ARBA" id="ARBA00004613"/>
    </source>
</evidence>
<dbReference type="SUPFAM" id="SSF49299">
    <property type="entry name" value="PKD domain"/>
    <property type="match status" value="1"/>
</dbReference>
<dbReference type="AlphaFoldDB" id="A0A6M0H7F2"/>
<gene>
    <name evidence="21" type="ORF">G3M99_14040</name>
</gene>
<feature type="active site" evidence="19">
    <location>
        <position position="511"/>
    </location>
</feature>